<feature type="compositionally biased region" description="Basic and acidic residues" evidence="1">
    <location>
        <begin position="259"/>
        <end position="268"/>
    </location>
</feature>
<dbReference type="OrthoDB" id="3267863at2759"/>
<feature type="region of interest" description="Disordered" evidence="1">
    <location>
        <begin position="213"/>
        <end position="268"/>
    </location>
</feature>
<reference evidence="2" key="1">
    <citation type="journal article" date="2016" name="Mol. Biol. Evol.">
        <title>Comparative Genomics of Early-Diverging Mushroom-Forming Fungi Provides Insights into the Origins of Lignocellulose Decay Capabilities.</title>
        <authorList>
            <person name="Nagy L.G."/>
            <person name="Riley R."/>
            <person name="Tritt A."/>
            <person name="Adam C."/>
            <person name="Daum C."/>
            <person name="Floudas D."/>
            <person name="Sun H."/>
            <person name="Yadav J.S."/>
            <person name="Pangilinan J."/>
            <person name="Larsson K.H."/>
            <person name="Matsuura K."/>
            <person name="Barry K."/>
            <person name="Labutti K."/>
            <person name="Kuo R."/>
            <person name="Ohm R.A."/>
            <person name="Bhattacharya S.S."/>
            <person name="Shirouzu T."/>
            <person name="Yoshinaga Y."/>
            <person name="Martin F.M."/>
            <person name="Grigoriev I.V."/>
            <person name="Hibbett D.S."/>
        </authorList>
    </citation>
    <scope>NUCLEOTIDE SEQUENCE [LARGE SCALE GENOMIC DNA]</scope>
    <source>
        <strain evidence="2">CBS 109695</strain>
    </source>
</reference>
<gene>
    <name evidence="2" type="ORF">FIBSPDRAFT_319081</name>
</gene>
<organism evidence="2">
    <name type="scientific">Athelia psychrophila</name>
    <dbReference type="NCBI Taxonomy" id="1759441"/>
    <lineage>
        <taxon>Eukaryota</taxon>
        <taxon>Fungi</taxon>
        <taxon>Dikarya</taxon>
        <taxon>Basidiomycota</taxon>
        <taxon>Agaricomycotina</taxon>
        <taxon>Agaricomycetes</taxon>
        <taxon>Agaricomycetidae</taxon>
        <taxon>Atheliales</taxon>
        <taxon>Atheliaceae</taxon>
        <taxon>Athelia</taxon>
    </lineage>
</organism>
<name>A0A166QEQ2_9AGAM</name>
<dbReference type="EMBL" id="KV417510">
    <property type="protein sequence ID" value="KZP27069.1"/>
    <property type="molecule type" value="Genomic_DNA"/>
</dbReference>
<feature type="compositionally biased region" description="Basic residues" evidence="1">
    <location>
        <begin position="129"/>
        <end position="138"/>
    </location>
</feature>
<protein>
    <submittedName>
        <fullName evidence="2">Uncharacterized protein</fullName>
    </submittedName>
</protein>
<evidence type="ECO:0000313" key="2">
    <source>
        <dbReference type="EMBL" id="KZP27069.1"/>
    </source>
</evidence>
<accession>A0A166QEQ2</accession>
<dbReference type="AlphaFoldDB" id="A0A166QEQ2"/>
<evidence type="ECO:0000256" key="1">
    <source>
        <dbReference type="SAM" id="MobiDB-lite"/>
    </source>
</evidence>
<sequence length="268" mass="29445">MTEYDYSPAAYDKYMRTQNRVSNWVSHTKAHERQYSNPFVASIMGTPAAFSSQSLPQQKPEPKRSKSNGSTSTGAAYAAKPRPSRDAGAAPQRSKTLDSKQTRSSNPGTERPSRSRSFSATKEDVYAKPRSRSHHAHTRTPQPQPYPQGQAAYHHYSPQHPMPQRSHTSPHQPFAGGGSQPIYMPSAQPGQTYVIIPPGADRRVEYQYVSSGLKGGGTAAYPNSPPRTAPGTPRGKEPFFKRLWGGLTRSGTSSSRPVVESRGRRSTF</sequence>
<feature type="compositionally biased region" description="Low complexity" evidence="1">
    <location>
        <begin position="245"/>
        <end position="256"/>
    </location>
</feature>
<feature type="region of interest" description="Disordered" evidence="1">
    <location>
        <begin position="50"/>
        <end position="190"/>
    </location>
</feature>
<proteinExistence type="predicted"/>